<accession>A0A485LAU4</accession>
<dbReference type="Gene3D" id="2.10.70.10">
    <property type="entry name" value="Complement Module, domain 1"/>
    <property type="match status" value="1"/>
</dbReference>
<dbReference type="OrthoDB" id="406096at2759"/>
<organism evidence="4 5">
    <name type="scientific">Aphanomyces stellatus</name>
    <dbReference type="NCBI Taxonomy" id="120398"/>
    <lineage>
        <taxon>Eukaryota</taxon>
        <taxon>Sar</taxon>
        <taxon>Stramenopiles</taxon>
        <taxon>Oomycota</taxon>
        <taxon>Saprolegniomycetes</taxon>
        <taxon>Saprolegniales</taxon>
        <taxon>Verrucalvaceae</taxon>
        <taxon>Aphanomyces</taxon>
    </lineage>
</organism>
<evidence type="ECO:0000313" key="4">
    <source>
        <dbReference type="EMBL" id="VFT94931.1"/>
    </source>
</evidence>
<dbReference type="AlphaFoldDB" id="A0A485LAU4"/>
<keyword evidence="5" id="KW-1185">Reference proteome</keyword>
<keyword evidence="1" id="KW-1015">Disulfide bond</keyword>
<gene>
    <name evidence="4" type="primary">Aste57867_18193</name>
    <name evidence="3" type="ORF">As57867_018131</name>
    <name evidence="4" type="ORF">ASTE57867_18193</name>
</gene>
<dbReference type="Proteomes" id="UP000332933">
    <property type="component" value="Unassembled WGS sequence"/>
</dbReference>
<reference evidence="4 5" key="1">
    <citation type="submission" date="2019-03" db="EMBL/GenBank/DDBJ databases">
        <authorList>
            <person name="Gaulin E."/>
            <person name="Dumas B."/>
        </authorList>
    </citation>
    <scope>NUCLEOTIDE SEQUENCE [LARGE SCALE GENOMIC DNA]</scope>
    <source>
        <strain evidence="4">CBS 568.67</strain>
    </source>
</reference>
<protein>
    <submittedName>
        <fullName evidence="4">Aste57867_18193 protein</fullName>
    </submittedName>
</protein>
<evidence type="ECO:0000313" key="5">
    <source>
        <dbReference type="Proteomes" id="UP000332933"/>
    </source>
</evidence>
<dbReference type="CDD" id="cd00033">
    <property type="entry name" value="CCP"/>
    <property type="match status" value="1"/>
</dbReference>
<evidence type="ECO:0000313" key="3">
    <source>
        <dbReference type="EMBL" id="KAF0690461.1"/>
    </source>
</evidence>
<dbReference type="Pfam" id="PF00084">
    <property type="entry name" value="Sushi"/>
    <property type="match status" value="1"/>
</dbReference>
<proteinExistence type="predicted"/>
<dbReference type="InterPro" id="IPR000436">
    <property type="entry name" value="Sushi_SCR_CCP_dom"/>
</dbReference>
<evidence type="ECO:0000259" key="2">
    <source>
        <dbReference type="PROSITE" id="PS50923"/>
    </source>
</evidence>
<feature type="domain" description="Sushi" evidence="2">
    <location>
        <begin position="32"/>
        <end position="86"/>
    </location>
</feature>
<name>A0A485LAU4_9STRA</name>
<dbReference type="SMART" id="SM00032">
    <property type="entry name" value="CCP"/>
    <property type="match status" value="1"/>
</dbReference>
<dbReference type="PROSITE" id="PS50923">
    <property type="entry name" value="SUSHI"/>
    <property type="match status" value="1"/>
</dbReference>
<evidence type="ECO:0000256" key="1">
    <source>
        <dbReference type="ARBA" id="ARBA00023157"/>
    </source>
</evidence>
<dbReference type="EMBL" id="VJMH01006378">
    <property type="protein sequence ID" value="KAF0690461.1"/>
    <property type="molecule type" value="Genomic_DNA"/>
</dbReference>
<dbReference type="InterPro" id="IPR035976">
    <property type="entry name" value="Sushi/SCR/CCP_sf"/>
</dbReference>
<dbReference type="SUPFAM" id="SSF57535">
    <property type="entry name" value="Complement control module/SCR domain"/>
    <property type="match status" value="1"/>
</dbReference>
<reference evidence="3" key="2">
    <citation type="submission" date="2019-06" db="EMBL/GenBank/DDBJ databases">
        <title>Genomics analysis of Aphanomyces spp. identifies a new class of oomycete effector associated with host adaptation.</title>
        <authorList>
            <person name="Gaulin E."/>
        </authorList>
    </citation>
    <scope>NUCLEOTIDE SEQUENCE</scope>
    <source>
        <strain evidence="3">CBS 578.67</strain>
    </source>
</reference>
<dbReference type="EMBL" id="CAADRA010006399">
    <property type="protein sequence ID" value="VFT94931.1"/>
    <property type="molecule type" value="Genomic_DNA"/>
</dbReference>
<sequence>MPEPVVPERVPRLRVRLFVWTQYANMAEAAPRPCPALPSTISHGSVQVYGGTTATYSCEPHYEVTGVSTRTCRGGAWSGAEPQCRLVYSKNMDNSFKAGDKGYKIGMK</sequence>